<feature type="domain" description="Porphobilinogen deaminase C-terminal" evidence="10">
    <location>
        <begin position="235"/>
        <end position="301"/>
    </location>
</feature>
<evidence type="ECO:0000256" key="4">
    <source>
        <dbReference type="ARBA" id="ARBA00011245"/>
    </source>
</evidence>
<protein>
    <recommendedName>
        <fullName evidence="8">Porphobilinogen deaminase</fullName>
        <shortName evidence="8">PBG</shortName>
        <ecNumber evidence="8">2.5.1.61</ecNumber>
    </recommendedName>
    <alternativeName>
        <fullName evidence="8">Hydroxymethylbilane synthase</fullName>
        <shortName evidence="8">HMBS</shortName>
    </alternativeName>
    <alternativeName>
        <fullName evidence="8">Pre-uroporphyrinogen synthase</fullName>
    </alternativeName>
</protein>
<dbReference type="Pfam" id="PF01379">
    <property type="entry name" value="Porphobil_deam"/>
    <property type="match status" value="1"/>
</dbReference>
<evidence type="ECO:0000256" key="7">
    <source>
        <dbReference type="ARBA" id="ARBA00048169"/>
    </source>
</evidence>
<dbReference type="GO" id="GO:0006782">
    <property type="term" value="P:protoporphyrinogen IX biosynthetic process"/>
    <property type="evidence" value="ECO:0007669"/>
    <property type="project" value="UniProtKB-UniRule"/>
</dbReference>
<reference evidence="11" key="1">
    <citation type="submission" date="2022-11" db="EMBL/GenBank/DDBJ databases">
        <title>Biodiversity and phylogenetic relationships of bacteria.</title>
        <authorList>
            <person name="Machado R.A.R."/>
            <person name="Bhat A."/>
            <person name="Loulou A."/>
            <person name="Kallel S."/>
        </authorList>
    </citation>
    <scope>NUCLEOTIDE SEQUENCE</scope>
    <source>
        <strain evidence="11">K-TC2</strain>
    </source>
</reference>
<feature type="domain" description="Porphobilinogen deaminase N-terminal" evidence="9">
    <location>
        <begin position="10"/>
        <end position="219"/>
    </location>
</feature>
<dbReference type="EMBL" id="JAPKNK010000004">
    <property type="protein sequence ID" value="MCX5570054.1"/>
    <property type="molecule type" value="Genomic_DNA"/>
</dbReference>
<feature type="modified residue" description="S-(dipyrrolylmethanemethyl)cysteine" evidence="8">
    <location>
        <position position="248"/>
    </location>
</feature>
<dbReference type="RefSeq" id="WP_266339017.1">
    <property type="nucleotide sequence ID" value="NZ_JAPKNK010000004.1"/>
</dbReference>
<dbReference type="InterPro" id="IPR022419">
    <property type="entry name" value="Porphobilin_deaminase_cofac_BS"/>
</dbReference>
<dbReference type="InterPro" id="IPR022418">
    <property type="entry name" value="Porphobilinogen_deaminase_C"/>
</dbReference>
<comment type="caution">
    <text evidence="11">The sequence shown here is derived from an EMBL/GenBank/DDBJ whole genome shotgun (WGS) entry which is preliminary data.</text>
</comment>
<comment type="pathway">
    <text evidence="2">Porphyrin-containing compound metabolism; protoporphyrin-IX biosynthesis; coproporphyrinogen-III from 5-aminolevulinate: step 2/4.</text>
</comment>
<dbReference type="Gene3D" id="3.40.190.10">
    <property type="entry name" value="Periplasmic binding protein-like II"/>
    <property type="match status" value="2"/>
</dbReference>
<keyword evidence="5 8" id="KW-0808">Transferase</keyword>
<dbReference type="NCBIfam" id="TIGR00212">
    <property type="entry name" value="hemC"/>
    <property type="match status" value="1"/>
</dbReference>
<name>A0A9X3E1P8_9HYPH</name>
<comment type="catalytic activity">
    <reaction evidence="7 8">
        <text>4 porphobilinogen + H2O = hydroxymethylbilane + 4 NH4(+)</text>
        <dbReference type="Rhea" id="RHEA:13185"/>
        <dbReference type="ChEBI" id="CHEBI:15377"/>
        <dbReference type="ChEBI" id="CHEBI:28938"/>
        <dbReference type="ChEBI" id="CHEBI:57845"/>
        <dbReference type="ChEBI" id="CHEBI:58126"/>
        <dbReference type="EC" id="2.5.1.61"/>
    </reaction>
</comment>
<dbReference type="FunFam" id="3.40.190.10:FF:000005">
    <property type="entry name" value="Porphobilinogen deaminase"/>
    <property type="match status" value="1"/>
</dbReference>
<dbReference type="HAMAP" id="MF_00260">
    <property type="entry name" value="Porphobil_deam"/>
    <property type="match status" value="1"/>
</dbReference>
<organism evidence="11 12">
    <name type="scientific">Kaistia nematophila</name>
    <dbReference type="NCBI Taxonomy" id="2994654"/>
    <lineage>
        <taxon>Bacteria</taxon>
        <taxon>Pseudomonadati</taxon>
        <taxon>Pseudomonadota</taxon>
        <taxon>Alphaproteobacteria</taxon>
        <taxon>Hyphomicrobiales</taxon>
        <taxon>Kaistiaceae</taxon>
        <taxon>Kaistia</taxon>
    </lineage>
</organism>
<dbReference type="SUPFAM" id="SSF54782">
    <property type="entry name" value="Porphobilinogen deaminase (hydroxymethylbilane synthase), C-terminal domain"/>
    <property type="match status" value="1"/>
</dbReference>
<dbReference type="InterPro" id="IPR000860">
    <property type="entry name" value="HemC"/>
</dbReference>
<accession>A0A9X3E1P8</accession>
<comment type="function">
    <text evidence="1 8">Tetrapolymerization of the monopyrrole PBG into the hydroxymethylbilane pre-uroporphyrinogen in several discrete steps.</text>
</comment>
<dbReference type="GO" id="GO:0004418">
    <property type="term" value="F:hydroxymethylbilane synthase activity"/>
    <property type="evidence" value="ECO:0007669"/>
    <property type="project" value="UniProtKB-UniRule"/>
</dbReference>
<evidence type="ECO:0000256" key="1">
    <source>
        <dbReference type="ARBA" id="ARBA00002869"/>
    </source>
</evidence>
<dbReference type="Gene3D" id="3.30.160.40">
    <property type="entry name" value="Porphobilinogen deaminase, C-terminal domain"/>
    <property type="match status" value="1"/>
</dbReference>
<dbReference type="PRINTS" id="PR00151">
    <property type="entry name" value="PORPHBDMNASE"/>
</dbReference>
<dbReference type="AlphaFoldDB" id="A0A9X3E1P8"/>
<evidence type="ECO:0000256" key="6">
    <source>
        <dbReference type="ARBA" id="ARBA00023244"/>
    </source>
</evidence>
<dbReference type="PROSITE" id="PS00533">
    <property type="entry name" value="PORPHOBILINOGEN_DEAM"/>
    <property type="match status" value="1"/>
</dbReference>
<dbReference type="EC" id="2.5.1.61" evidence="8"/>
<sequence>MQSEASTPVLRIGTRGSPLALAQAHETRARLAVAHGLDEASMEIVVIKTSGDRIQDRSLSEAGGKGLFTKELEEALFSGAIDIAVHSSKDVPTFLPEGLTLIAFLPREDVRDAFLSPVAGSIRELPQGALLGTSSLRRRAMALRVRPDLVVVEFRGNVQTRLAKLENGVAHGTLLALAGLRRLGRAELATSILDLDDFLPAVGQGAVAVEGRADDVRVRELLAAINDPATETALVAERAFLTRLDGSCRTPIGGLATLSGDALLFRGIVLSPDGRQSEATRMTAPLADAARIGTTAADELIGRGGKTFFATG</sequence>
<dbReference type="SUPFAM" id="SSF53850">
    <property type="entry name" value="Periplasmic binding protein-like II"/>
    <property type="match status" value="1"/>
</dbReference>
<evidence type="ECO:0000313" key="12">
    <source>
        <dbReference type="Proteomes" id="UP001144805"/>
    </source>
</evidence>
<gene>
    <name evidence="8 11" type="primary">hemC</name>
    <name evidence="11" type="ORF">OSH07_12680</name>
</gene>
<dbReference type="Pfam" id="PF03900">
    <property type="entry name" value="Porphobil_deamC"/>
    <property type="match status" value="1"/>
</dbReference>
<dbReference type="PIRSF" id="PIRSF001438">
    <property type="entry name" value="4pyrrol_synth_OHMeBilane_synth"/>
    <property type="match status" value="1"/>
</dbReference>
<dbReference type="GO" id="GO:0005737">
    <property type="term" value="C:cytoplasm"/>
    <property type="evidence" value="ECO:0007669"/>
    <property type="project" value="UniProtKB-UniRule"/>
</dbReference>
<evidence type="ECO:0000256" key="8">
    <source>
        <dbReference type="HAMAP-Rule" id="MF_00260"/>
    </source>
</evidence>
<evidence type="ECO:0000256" key="3">
    <source>
        <dbReference type="ARBA" id="ARBA00005638"/>
    </source>
</evidence>
<comment type="miscellaneous">
    <text evidence="8">The porphobilinogen subunits are added to the dipyrromethane group.</text>
</comment>
<dbReference type="PANTHER" id="PTHR11557:SF0">
    <property type="entry name" value="PORPHOBILINOGEN DEAMINASE"/>
    <property type="match status" value="1"/>
</dbReference>
<evidence type="ECO:0000313" key="11">
    <source>
        <dbReference type="EMBL" id="MCX5570054.1"/>
    </source>
</evidence>
<comment type="subunit">
    <text evidence="4 8">Monomer.</text>
</comment>
<proteinExistence type="inferred from homology"/>
<evidence type="ECO:0000259" key="9">
    <source>
        <dbReference type="Pfam" id="PF01379"/>
    </source>
</evidence>
<dbReference type="InterPro" id="IPR022417">
    <property type="entry name" value="Porphobilin_deaminase_N"/>
</dbReference>
<comment type="cofactor">
    <cofactor evidence="8">
        <name>dipyrromethane</name>
        <dbReference type="ChEBI" id="CHEBI:60342"/>
    </cofactor>
    <text evidence="8">Binds 1 dipyrromethane group covalently.</text>
</comment>
<dbReference type="PANTHER" id="PTHR11557">
    <property type="entry name" value="PORPHOBILINOGEN DEAMINASE"/>
    <property type="match status" value="1"/>
</dbReference>
<evidence type="ECO:0000256" key="5">
    <source>
        <dbReference type="ARBA" id="ARBA00022679"/>
    </source>
</evidence>
<dbReference type="InterPro" id="IPR036803">
    <property type="entry name" value="Porphobilinogen_deaminase_C_sf"/>
</dbReference>
<comment type="similarity">
    <text evidence="3 8">Belongs to the HMBS family.</text>
</comment>
<keyword evidence="6 8" id="KW-0627">Porphyrin biosynthesis</keyword>
<dbReference type="Proteomes" id="UP001144805">
    <property type="component" value="Unassembled WGS sequence"/>
</dbReference>
<evidence type="ECO:0000256" key="2">
    <source>
        <dbReference type="ARBA" id="ARBA00004735"/>
    </source>
</evidence>
<keyword evidence="12" id="KW-1185">Reference proteome</keyword>
<evidence type="ECO:0000259" key="10">
    <source>
        <dbReference type="Pfam" id="PF03900"/>
    </source>
</evidence>